<sequence length="192" mass="20767">DIDECSTGKHQCTGICVNTPGSYNCSCYEGAKLQNDQRSCIECDKYHWGPACVNECNCSLNGTAQCSRVTGCVCRPGWAGQTCSSDIDECSAVVPPCPSLSNCINTPGSYRCQCRVGYQLINNTCVDIDECSSGSPCYFKCTNTMGSYSCSCPPGFRVEENKCTDIDECAVDHLNNCDQNCRNTNGNFACEC</sequence>
<dbReference type="PANTHER" id="PTHR24050:SF27">
    <property type="entry name" value="FIBRILLIN-1"/>
    <property type="match status" value="1"/>
</dbReference>
<evidence type="ECO:0000256" key="3">
    <source>
        <dbReference type="ARBA" id="ARBA00022737"/>
    </source>
</evidence>
<dbReference type="EMBL" id="CAXITT010000043">
    <property type="protein sequence ID" value="CAL1529150.1"/>
    <property type="molecule type" value="Genomic_DNA"/>
</dbReference>
<dbReference type="SMART" id="SM00179">
    <property type="entry name" value="EGF_CA"/>
    <property type="match status" value="3"/>
</dbReference>
<dbReference type="GO" id="GO:0005576">
    <property type="term" value="C:extracellular region"/>
    <property type="evidence" value="ECO:0007669"/>
    <property type="project" value="UniProtKB-SubCell"/>
</dbReference>
<dbReference type="InterPro" id="IPR000742">
    <property type="entry name" value="EGF"/>
</dbReference>
<dbReference type="SMART" id="SM00181">
    <property type="entry name" value="EGF"/>
    <property type="match status" value="4"/>
</dbReference>
<dbReference type="InterPro" id="IPR052235">
    <property type="entry name" value="Nephronectin_domain"/>
</dbReference>
<keyword evidence="1 6" id="KW-0245">EGF-like domain</keyword>
<dbReference type="SUPFAM" id="SSF57196">
    <property type="entry name" value="EGF/Laminin"/>
    <property type="match status" value="1"/>
</dbReference>
<dbReference type="Proteomes" id="UP001497497">
    <property type="component" value="Unassembled WGS sequence"/>
</dbReference>
<feature type="disulfide bond" evidence="6">
    <location>
        <begin position="131"/>
        <end position="141"/>
    </location>
</feature>
<dbReference type="FunFam" id="2.10.25.10:FF:000005">
    <property type="entry name" value="Fibrillin 2"/>
    <property type="match status" value="1"/>
</dbReference>
<evidence type="ECO:0000259" key="7">
    <source>
        <dbReference type="PROSITE" id="PS50026"/>
    </source>
</evidence>
<dbReference type="AlphaFoldDB" id="A0AAV2H7H0"/>
<dbReference type="InterPro" id="IPR009030">
    <property type="entry name" value="Growth_fac_rcpt_cys_sf"/>
</dbReference>
<dbReference type="PROSITE" id="PS01187">
    <property type="entry name" value="EGF_CA"/>
    <property type="match status" value="2"/>
</dbReference>
<dbReference type="Pfam" id="PF07645">
    <property type="entry name" value="EGF_CA"/>
    <property type="match status" value="4"/>
</dbReference>
<organism evidence="8 9">
    <name type="scientific">Lymnaea stagnalis</name>
    <name type="common">Great pond snail</name>
    <name type="synonym">Helix stagnalis</name>
    <dbReference type="NCBI Taxonomy" id="6523"/>
    <lineage>
        <taxon>Eukaryota</taxon>
        <taxon>Metazoa</taxon>
        <taxon>Spiralia</taxon>
        <taxon>Lophotrochozoa</taxon>
        <taxon>Mollusca</taxon>
        <taxon>Gastropoda</taxon>
        <taxon>Heterobranchia</taxon>
        <taxon>Euthyneura</taxon>
        <taxon>Panpulmonata</taxon>
        <taxon>Hygrophila</taxon>
        <taxon>Lymnaeoidea</taxon>
        <taxon>Lymnaeidae</taxon>
        <taxon>Lymnaea</taxon>
    </lineage>
</organism>
<dbReference type="InterPro" id="IPR049883">
    <property type="entry name" value="NOTCH1_EGF-like"/>
</dbReference>
<keyword evidence="5" id="KW-0325">Glycoprotein</keyword>
<feature type="domain" description="EGF-like" evidence="7">
    <location>
        <begin position="86"/>
        <end position="126"/>
    </location>
</feature>
<evidence type="ECO:0000256" key="1">
    <source>
        <dbReference type="ARBA" id="ARBA00022536"/>
    </source>
</evidence>
<gene>
    <name evidence="8" type="ORF">GSLYS_00003305001</name>
</gene>
<evidence type="ECO:0000313" key="8">
    <source>
        <dbReference type="EMBL" id="CAL1529150.1"/>
    </source>
</evidence>
<comment type="caution">
    <text evidence="6">Lacks conserved residue(s) required for the propagation of feature annotation.</text>
</comment>
<evidence type="ECO:0000256" key="2">
    <source>
        <dbReference type="ARBA" id="ARBA00022729"/>
    </source>
</evidence>
<dbReference type="Gene3D" id="2.10.25.10">
    <property type="entry name" value="Laminin"/>
    <property type="match status" value="4"/>
</dbReference>
<dbReference type="GO" id="GO:0005509">
    <property type="term" value="F:calcium ion binding"/>
    <property type="evidence" value="ECO:0007669"/>
    <property type="project" value="InterPro"/>
</dbReference>
<feature type="non-terminal residue" evidence="8">
    <location>
        <position position="192"/>
    </location>
</feature>
<dbReference type="InterPro" id="IPR001881">
    <property type="entry name" value="EGF-like_Ca-bd_dom"/>
</dbReference>
<dbReference type="SUPFAM" id="SSF57184">
    <property type="entry name" value="Growth factor receptor domain"/>
    <property type="match status" value="1"/>
</dbReference>
<reference evidence="8 9" key="1">
    <citation type="submission" date="2024-04" db="EMBL/GenBank/DDBJ databases">
        <authorList>
            <consortium name="Genoscope - CEA"/>
            <person name="William W."/>
        </authorList>
    </citation>
    <scope>NUCLEOTIDE SEQUENCE [LARGE SCALE GENOMIC DNA]</scope>
</reference>
<dbReference type="FunFam" id="2.10.25.10:FF:000506">
    <property type="entry name" value="Adhesion G protein-coupled receptor E1"/>
    <property type="match status" value="1"/>
</dbReference>
<feature type="domain" description="EGF-like" evidence="7">
    <location>
        <begin position="127"/>
        <end position="164"/>
    </location>
</feature>
<feature type="non-terminal residue" evidence="8">
    <location>
        <position position="1"/>
    </location>
</feature>
<evidence type="ECO:0000256" key="4">
    <source>
        <dbReference type="ARBA" id="ARBA00023157"/>
    </source>
</evidence>
<evidence type="ECO:0000256" key="6">
    <source>
        <dbReference type="PROSITE-ProRule" id="PRU00076"/>
    </source>
</evidence>
<keyword evidence="9" id="KW-1185">Reference proteome</keyword>
<proteinExistence type="predicted"/>
<dbReference type="PROSITE" id="PS01186">
    <property type="entry name" value="EGF_2"/>
    <property type="match status" value="2"/>
</dbReference>
<dbReference type="InterPro" id="IPR018097">
    <property type="entry name" value="EGF_Ca-bd_CS"/>
</dbReference>
<dbReference type="FunFam" id="2.10.25.10:FF:000010">
    <property type="entry name" value="Pro-epidermal growth factor"/>
    <property type="match status" value="1"/>
</dbReference>
<evidence type="ECO:0000313" key="9">
    <source>
        <dbReference type="Proteomes" id="UP001497497"/>
    </source>
</evidence>
<dbReference type="PANTHER" id="PTHR24050">
    <property type="entry name" value="PA14 DOMAIN-CONTAINING PROTEIN"/>
    <property type="match status" value="1"/>
</dbReference>
<name>A0AAV2H7H0_LYMST</name>
<protein>
    <recommendedName>
        <fullName evidence="7">EGF-like domain-containing protein</fullName>
    </recommendedName>
</protein>
<dbReference type="PROSITE" id="PS00010">
    <property type="entry name" value="ASX_HYDROXYL"/>
    <property type="match status" value="2"/>
</dbReference>
<dbReference type="InterPro" id="IPR000152">
    <property type="entry name" value="EGF-type_Asp/Asn_hydroxyl_site"/>
</dbReference>
<evidence type="ECO:0000256" key="5">
    <source>
        <dbReference type="ARBA" id="ARBA00023180"/>
    </source>
</evidence>
<dbReference type="CDD" id="cd00054">
    <property type="entry name" value="EGF_CA"/>
    <property type="match status" value="2"/>
</dbReference>
<keyword evidence="4 6" id="KW-1015">Disulfide bond</keyword>
<keyword evidence="2" id="KW-0732">Signal</keyword>
<dbReference type="PROSITE" id="PS50026">
    <property type="entry name" value="EGF_3"/>
    <property type="match status" value="2"/>
</dbReference>
<keyword evidence="3" id="KW-0677">Repeat</keyword>
<accession>A0AAV2H7H0</accession>
<comment type="caution">
    <text evidence="8">The sequence shown here is derived from an EMBL/GenBank/DDBJ whole genome shotgun (WGS) entry which is preliminary data.</text>
</comment>